<evidence type="ECO:0000313" key="2">
    <source>
        <dbReference type="EMBL" id="KAK9266208.1"/>
    </source>
</evidence>
<evidence type="ECO:0000256" key="1">
    <source>
        <dbReference type="SAM" id="SignalP"/>
    </source>
</evidence>
<dbReference type="GO" id="GO:0003993">
    <property type="term" value="F:acid phosphatase activity"/>
    <property type="evidence" value="ECO:0007669"/>
    <property type="project" value="InterPro"/>
</dbReference>
<dbReference type="Proteomes" id="UP001415857">
    <property type="component" value="Unassembled WGS sequence"/>
</dbReference>
<gene>
    <name evidence="2" type="ORF">L1049_003497</name>
</gene>
<proteinExistence type="predicted"/>
<feature type="signal peptide" evidence="1">
    <location>
        <begin position="1"/>
        <end position="32"/>
    </location>
</feature>
<dbReference type="SUPFAM" id="SSF49363">
    <property type="entry name" value="Purple acid phosphatase, N-terminal domain"/>
    <property type="match status" value="1"/>
</dbReference>
<keyword evidence="1" id="KW-0732">Signal</keyword>
<dbReference type="AlphaFoldDB" id="A0AAP0N3P5"/>
<protein>
    <submittedName>
        <fullName evidence="2">Uncharacterized protein</fullName>
    </submittedName>
</protein>
<comment type="caution">
    <text evidence="2">The sequence shown here is derived from an EMBL/GenBank/DDBJ whole genome shotgun (WGS) entry which is preliminary data.</text>
</comment>
<feature type="chain" id="PRO_5043008805" evidence="1">
    <location>
        <begin position="33"/>
        <end position="217"/>
    </location>
</feature>
<dbReference type="GO" id="GO:0046872">
    <property type="term" value="F:metal ion binding"/>
    <property type="evidence" value="ECO:0007669"/>
    <property type="project" value="InterPro"/>
</dbReference>
<dbReference type="PANTHER" id="PTHR45778">
    <property type="entry name" value="PURPLE ACID PHOSPHATASE-RELATED"/>
    <property type="match status" value="1"/>
</dbReference>
<dbReference type="InterPro" id="IPR008963">
    <property type="entry name" value="Purple_acid_Pase-like_N"/>
</dbReference>
<reference evidence="2 3" key="1">
    <citation type="journal article" date="2024" name="Plant J.">
        <title>Genome sequences and population genomics reveal climatic adaptation and genomic divergence between two closely related sweetgum species.</title>
        <authorList>
            <person name="Xu W.Q."/>
            <person name="Ren C.Q."/>
            <person name="Zhang X.Y."/>
            <person name="Comes H.P."/>
            <person name="Liu X.H."/>
            <person name="Li Y.G."/>
            <person name="Kettle C.J."/>
            <person name="Jalonen R."/>
            <person name="Gaisberger H."/>
            <person name="Ma Y.Z."/>
            <person name="Qiu Y.X."/>
        </authorList>
    </citation>
    <scope>NUCLEOTIDE SEQUENCE [LARGE SCALE GENOMIC DNA]</scope>
    <source>
        <strain evidence="2">Hangzhou</strain>
    </source>
</reference>
<sequence>MQETKGKGKGRILTPWWTLALVFFSATEIHLGGDDAGRLVRTERLRTTDITQSEKEELLADEDYILQFGPPFTRLELLHAQSCPDAITDHVEQFLSKYGDSVRVQWSNIDSPSHLDWLDIYSPPDSSHDNFICYFFLSSSSTWQSGPKQVHLVFTERWDEMRVMFLTDDGKESFVKYDVSKDRMDHVAATRIGRYEREDMCDLPVNENVGWRDLGYP</sequence>
<keyword evidence="3" id="KW-1185">Reference proteome</keyword>
<dbReference type="PANTHER" id="PTHR45778:SF7">
    <property type="entry name" value="PURPLE ACID PHOSPHATASE"/>
    <property type="match status" value="1"/>
</dbReference>
<evidence type="ECO:0000313" key="3">
    <source>
        <dbReference type="Proteomes" id="UP001415857"/>
    </source>
</evidence>
<accession>A0AAP0N3P5</accession>
<organism evidence="2 3">
    <name type="scientific">Liquidambar formosana</name>
    <name type="common">Formosan gum</name>
    <dbReference type="NCBI Taxonomy" id="63359"/>
    <lineage>
        <taxon>Eukaryota</taxon>
        <taxon>Viridiplantae</taxon>
        <taxon>Streptophyta</taxon>
        <taxon>Embryophyta</taxon>
        <taxon>Tracheophyta</taxon>
        <taxon>Spermatophyta</taxon>
        <taxon>Magnoliopsida</taxon>
        <taxon>eudicotyledons</taxon>
        <taxon>Gunneridae</taxon>
        <taxon>Pentapetalae</taxon>
        <taxon>Saxifragales</taxon>
        <taxon>Altingiaceae</taxon>
        <taxon>Liquidambar</taxon>
    </lineage>
</organism>
<dbReference type="EMBL" id="JBBPBK010000206">
    <property type="protein sequence ID" value="KAK9266208.1"/>
    <property type="molecule type" value="Genomic_DNA"/>
</dbReference>
<name>A0AAP0N3P5_LIQFO</name>